<organism evidence="1 2">
    <name type="scientific">Lactuca sativa</name>
    <name type="common">Garden lettuce</name>
    <dbReference type="NCBI Taxonomy" id="4236"/>
    <lineage>
        <taxon>Eukaryota</taxon>
        <taxon>Viridiplantae</taxon>
        <taxon>Streptophyta</taxon>
        <taxon>Embryophyta</taxon>
        <taxon>Tracheophyta</taxon>
        <taxon>Spermatophyta</taxon>
        <taxon>Magnoliopsida</taxon>
        <taxon>eudicotyledons</taxon>
        <taxon>Gunneridae</taxon>
        <taxon>Pentapetalae</taxon>
        <taxon>asterids</taxon>
        <taxon>campanulids</taxon>
        <taxon>Asterales</taxon>
        <taxon>Asteraceae</taxon>
        <taxon>Cichorioideae</taxon>
        <taxon>Cichorieae</taxon>
        <taxon>Lactucinae</taxon>
        <taxon>Lactuca</taxon>
    </lineage>
</organism>
<proteinExistence type="predicted"/>
<reference evidence="1 2" key="1">
    <citation type="journal article" date="2017" name="Nat. Commun.">
        <title>Genome assembly with in vitro proximity ligation data and whole-genome triplication in lettuce.</title>
        <authorList>
            <person name="Reyes-Chin-Wo S."/>
            <person name="Wang Z."/>
            <person name="Yang X."/>
            <person name="Kozik A."/>
            <person name="Arikit S."/>
            <person name="Song C."/>
            <person name="Xia L."/>
            <person name="Froenicke L."/>
            <person name="Lavelle D.O."/>
            <person name="Truco M.J."/>
            <person name="Xia R."/>
            <person name="Zhu S."/>
            <person name="Xu C."/>
            <person name="Xu H."/>
            <person name="Xu X."/>
            <person name="Cox K."/>
            <person name="Korf I."/>
            <person name="Meyers B.C."/>
            <person name="Michelmore R.W."/>
        </authorList>
    </citation>
    <scope>NUCLEOTIDE SEQUENCE [LARGE SCALE GENOMIC DNA]</scope>
    <source>
        <strain evidence="2">cv. Salinas</strain>
        <tissue evidence="1">Seedlings</tissue>
    </source>
</reference>
<name>A0A9R1XQY0_LACSA</name>
<evidence type="ECO:0000313" key="1">
    <source>
        <dbReference type="EMBL" id="KAJ0222471.1"/>
    </source>
</evidence>
<gene>
    <name evidence="1" type="ORF">LSAT_V11C200066440</name>
</gene>
<keyword evidence="2" id="KW-1185">Reference proteome</keyword>
<dbReference type="EMBL" id="NBSK02000002">
    <property type="protein sequence ID" value="KAJ0222471.1"/>
    <property type="molecule type" value="Genomic_DNA"/>
</dbReference>
<dbReference type="AlphaFoldDB" id="A0A9R1XQY0"/>
<sequence>MTSSDEEKRSSHYMSYQKYVYGEPPSVPSPIRKHFRKQDESSCRLSSSGILDEETLDERWRSKNQFDEDVLDLEDNEAEKVVDDKVTIIGTTNHFDDNEVTPNRPRLRNPSKFMCTPFT</sequence>
<accession>A0A9R1XQY0</accession>
<comment type="caution">
    <text evidence="1">The sequence shown here is derived from an EMBL/GenBank/DDBJ whole genome shotgun (WGS) entry which is preliminary data.</text>
</comment>
<evidence type="ECO:0000313" key="2">
    <source>
        <dbReference type="Proteomes" id="UP000235145"/>
    </source>
</evidence>
<dbReference type="Proteomes" id="UP000235145">
    <property type="component" value="Unassembled WGS sequence"/>
</dbReference>
<protein>
    <submittedName>
        <fullName evidence="1">Uncharacterized protein</fullName>
    </submittedName>
</protein>